<dbReference type="PANTHER" id="PTHR43046:SF14">
    <property type="entry name" value="MUTT_NUDIX FAMILY PROTEIN"/>
    <property type="match status" value="1"/>
</dbReference>
<protein>
    <submittedName>
        <fullName evidence="5">NUDIX domain-containing protein</fullName>
    </submittedName>
</protein>
<dbReference type="InterPro" id="IPR020476">
    <property type="entry name" value="Nudix_hydrolase"/>
</dbReference>
<reference evidence="5 6" key="1">
    <citation type="journal article" date="2018" name="Int. J. Syst. Evol. Microbiol.">
        <title>Uliginosibacterium sediminicola sp. nov., isolated from freshwater sediment.</title>
        <authorList>
            <person name="Hwang W.M."/>
            <person name="Kim S.M."/>
            <person name="Kang K."/>
            <person name="Ahn T.Y."/>
        </authorList>
    </citation>
    <scope>NUCLEOTIDE SEQUENCE [LARGE SCALE GENOMIC DNA]</scope>
    <source>
        <strain evidence="5 6">M1-21</strain>
    </source>
</reference>
<dbReference type="Proteomes" id="UP001410394">
    <property type="component" value="Unassembled WGS sequence"/>
</dbReference>
<dbReference type="RefSeq" id="WP_345919133.1">
    <property type="nucleotide sequence ID" value="NZ_JBDIVE010000003.1"/>
</dbReference>
<comment type="similarity">
    <text evidence="3">Belongs to the Nudix hydrolase family.</text>
</comment>
<comment type="caution">
    <text evidence="5">The sequence shown here is derived from an EMBL/GenBank/DDBJ whole genome shotgun (WGS) entry which is preliminary data.</text>
</comment>
<dbReference type="PROSITE" id="PS51462">
    <property type="entry name" value="NUDIX"/>
    <property type="match status" value="1"/>
</dbReference>
<accession>A0ABU9YX99</accession>
<dbReference type="PRINTS" id="PR00502">
    <property type="entry name" value="NUDIXFAMILY"/>
</dbReference>
<sequence>MTTLDVLAWVCVRERRLLVVRTRGRDAWYLPGGKREAGESDAAALSREVREELGVQLDQASLSPCCVVEDVSHGLAVQMQVHMACYFADASGAPAPQAEIEALHWLAAAEAGQCAPAARQVVLRLRADGLID</sequence>
<dbReference type="PANTHER" id="PTHR43046">
    <property type="entry name" value="GDP-MANNOSE MANNOSYL HYDROLASE"/>
    <property type="match status" value="1"/>
</dbReference>
<dbReference type="Pfam" id="PF00293">
    <property type="entry name" value="NUDIX"/>
    <property type="match status" value="1"/>
</dbReference>
<evidence type="ECO:0000313" key="6">
    <source>
        <dbReference type="Proteomes" id="UP001410394"/>
    </source>
</evidence>
<keyword evidence="6" id="KW-1185">Reference proteome</keyword>
<dbReference type="CDD" id="cd04690">
    <property type="entry name" value="NUDIX_Hydrolase"/>
    <property type="match status" value="1"/>
</dbReference>
<evidence type="ECO:0000256" key="2">
    <source>
        <dbReference type="ARBA" id="ARBA00022801"/>
    </source>
</evidence>
<dbReference type="InterPro" id="IPR015797">
    <property type="entry name" value="NUDIX_hydrolase-like_dom_sf"/>
</dbReference>
<evidence type="ECO:0000256" key="3">
    <source>
        <dbReference type="RuleBase" id="RU003476"/>
    </source>
</evidence>
<dbReference type="InterPro" id="IPR020084">
    <property type="entry name" value="NUDIX_hydrolase_CS"/>
</dbReference>
<dbReference type="Gene3D" id="3.90.79.10">
    <property type="entry name" value="Nucleoside Triphosphate Pyrophosphohydrolase"/>
    <property type="match status" value="1"/>
</dbReference>
<dbReference type="SUPFAM" id="SSF55811">
    <property type="entry name" value="Nudix"/>
    <property type="match status" value="1"/>
</dbReference>
<dbReference type="EMBL" id="JBDIVE010000003">
    <property type="protein sequence ID" value="MEN3068364.1"/>
    <property type="molecule type" value="Genomic_DNA"/>
</dbReference>
<gene>
    <name evidence="5" type="ORF">ABDB84_07725</name>
</gene>
<comment type="cofactor">
    <cofactor evidence="1">
        <name>Mg(2+)</name>
        <dbReference type="ChEBI" id="CHEBI:18420"/>
    </cofactor>
</comment>
<organism evidence="5 6">
    <name type="scientific">Uliginosibacterium sediminicola</name>
    <dbReference type="NCBI Taxonomy" id="2024550"/>
    <lineage>
        <taxon>Bacteria</taxon>
        <taxon>Pseudomonadati</taxon>
        <taxon>Pseudomonadota</taxon>
        <taxon>Betaproteobacteria</taxon>
        <taxon>Rhodocyclales</taxon>
        <taxon>Zoogloeaceae</taxon>
        <taxon>Uliginosibacterium</taxon>
    </lineage>
</organism>
<dbReference type="InterPro" id="IPR000086">
    <property type="entry name" value="NUDIX_hydrolase_dom"/>
</dbReference>
<dbReference type="PROSITE" id="PS00893">
    <property type="entry name" value="NUDIX_BOX"/>
    <property type="match status" value="1"/>
</dbReference>
<evidence type="ECO:0000256" key="1">
    <source>
        <dbReference type="ARBA" id="ARBA00001946"/>
    </source>
</evidence>
<evidence type="ECO:0000313" key="5">
    <source>
        <dbReference type="EMBL" id="MEN3068364.1"/>
    </source>
</evidence>
<keyword evidence="2 3" id="KW-0378">Hydrolase</keyword>
<evidence type="ECO:0000259" key="4">
    <source>
        <dbReference type="PROSITE" id="PS51462"/>
    </source>
</evidence>
<name>A0ABU9YX99_9RHOO</name>
<feature type="domain" description="Nudix hydrolase" evidence="4">
    <location>
        <begin position="1"/>
        <end position="127"/>
    </location>
</feature>
<proteinExistence type="inferred from homology"/>